<feature type="region of interest" description="Disordered" evidence="1">
    <location>
        <begin position="1"/>
        <end position="28"/>
    </location>
</feature>
<keyword evidence="2" id="KW-0812">Transmembrane</keyword>
<keyword evidence="2" id="KW-0472">Membrane</keyword>
<comment type="caution">
    <text evidence="3">The sequence shown here is derived from an EMBL/GenBank/DDBJ whole genome shotgun (WGS) entry which is preliminary data.</text>
</comment>
<feature type="compositionally biased region" description="Polar residues" evidence="1">
    <location>
        <begin position="155"/>
        <end position="168"/>
    </location>
</feature>
<name>A0ABS8IA53_9NOSO</name>
<evidence type="ECO:0000313" key="4">
    <source>
        <dbReference type="Proteomes" id="UP001199525"/>
    </source>
</evidence>
<protein>
    <recommendedName>
        <fullName evidence="5">Bacterial conjugation TrbI-like protein</fullName>
    </recommendedName>
</protein>
<reference evidence="3 4" key="1">
    <citation type="journal article" date="2021" name="Microorganisms">
        <title>Genome Evolution of Filamentous Cyanobacterium Nostoc Species: From Facultative Symbiosis to Free Living.</title>
        <authorList>
            <person name="Huo D."/>
            <person name="Li H."/>
            <person name="Cai F."/>
            <person name="Guo X."/>
            <person name="Qiao Z."/>
            <person name="Wang W."/>
            <person name="Yu G."/>
            <person name="Li R."/>
        </authorList>
    </citation>
    <scope>NUCLEOTIDE SEQUENCE [LARGE SCALE GENOMIC DNA]</scope>
    <source>
        <strain evidence="3 4">CHAB 5714</strain>
    </source>
</reference>
<gene>
    <name evidence="3" type="ORF">LC586_15470</name>
</gene>
<accession>A0ABS8IA53</accession>
<feature type="region of interest" description="Disordered" evidence="1">
    <location>
        <begin position="429"/>
        <end position="449"/>
    </location>
</feature>
<sequence>MNQKSLTADEIINLDETENLDNEKLPPIDETENLTEHNLVTSPWSRIGIIGVPLGIGFLVFYFLFNNIMNGKPTANNPNQNEQKSTQATVQSNDSNGDVYAQLALAKQQEQLDKINQHEEKTPAPTQKPSKGELKPVAKQTQPVQVSSAPPPPRTNLSPATTYSSPQRTYLPPRAYSSPQRNLVAASTPAPDPIAELERLRSLGSFGQVAYANTSAKAGITNLDTQTNTQDLPSQTDDEPPLPTTEDSVEVNNGIEKISPRWSSVKSNVKAKNYLPEENQVLQGKQARYLTVGTFATGEIVTPLVKATNSRTDIRNSSSSTNNNNRSVARLRQDWRDNLGVVAIPAGTLLAIELVSVDGGNYASANVRGFILDNTEYLISAGAISVGGEGGKPLIAQKFQDLGGGIGRNGLFDGAVSALGKVGEIINQPDTEEEWSDDDGRTRRRTSGNRRNLTGALMLGFFGQVSQNMSQRNQRASQEITARPNVYYIPQGTQVTFLVNRTLELELP</sequence>
<feature type="compositionally biased region" description="Polar residues" evidence="1">
    <location>
        <begin position="223"/>
        <end position="235"/>
    </location>
</feature>
<feature type="region of interest" description="Disordered" evidence="1">
    <location>
        <begin position="74"/>
        <end position="93"/>
    </location>
</feature>
<evidence type="ECO:0000256" key="2">
    <source>
        <dbReference type="SAM" id="Phobius"/>
    </source>
</evidence>
<dbReference type="EMBL" id="JAIVFQ010000019">
    <property type="protein sequence ID" value="MCC5600584.1"/>
    <property type="molecule type" value="Genomic_DNA"/>
</dbReference>
<keyword evidence="4" id="KW-1185">Reference proteome</keyword>
<dbReference type="Pfam" id="PF03743">
    <property type="entry name" value="TrbI"/>
    <property type="match status" value="1"/>
</dbReference>
<feature type="region of interest" description="Disordered" evidence="1">
    <location>
        <begin position="119"/>
        <end position="187"/>
    </location>
</feature>
<evidence type="ECO:0008006" key="5">
    <source>
        <dbReference type="Google" id="ProtNLM"/>
    </source>
</evidence>
<evidence type="ECO:0000256" key="1">
    <source>
        <dbReference type="SAM" id="MobiDB-lite"/>
    </source>
</evidence>
<keyword evidence="2" id="KW-1133">Transmembrane helix</keyword>
<dbReference type="InterPro" id="IPR005498">
    <property type="entry name" value="T4SS_VirB10/TraB/TrbI"/>
</dbReference>
<dbReference type="RefSeq" id="WP_229485649.1">
    <property type="nucleotide sequence ID" value="NZ_JAIVFQ010000019.1"/>
</dbReference>
<feature type="region of interest" description="Disordered" evidence="1">
    <location>
        <begin position="223"/>
        <end position="248"/>
    </location>
</feature>
<proteinExistence type="predicted"/>
<feature type="transmembrane region" description="Helical" evidence="2">
    <location>
        <begin position="44"/>
        <end position="65"/>
    </location>
</feature>
<organism evidence="3 4">
    <name type="scientific">Nostoc favosum CHAB5714</name>
    <dbReference type="NCBI Taxonomy" id="2780399"/>
    <lineage>
        <taxon>Bacteria</taxon>
        <taxon>Bacillati</taxon>
        <taxon>Cyanobacteriota</taxon>
        <taxon>Cyanophyceae</taxon>
        <taxon>Nostocales</taxon>
        <taxon>Nostocaceae</taxon>
        <taxon>Nostoc</taxon>
        <taxon>Nostoc favosum</taxon>
    </lineage>
</organism>
<evidence type="ECO:0000313" key="3">
    <source>
        <dbReference type="EMBL" id="MCC5600584.1"/>
    </source>
</evidence>
<dbReference type="Proteomes" id="UP001199525">
    <property type="component" value="Unassembled WGS sequence"/>
</dbReference>